<dbReference type="SUPFAM" id="SSF53150">
    <property type="entry name" value="DNA repair protein MutS, domain II"/>
    <property type="match status" value="1"/>
</dbReference>
<dbReference type="InterPro" id="IPR000432">
    <property type="entry name" value="DNA_mismatch_repair_MutS_C"/>
</dbReference>
<dbReference type="Pfam" id="PF05188">
    <property type="entry name" value="MutS_II"/>
    <property type="match status" value="1"/>
</dbReference>
<dbReference type="Pfam" id="PF05192">
    <property type="entry name" value="MutS_III"/>
    <property type="match status" value="1"/>
</dbReference>
<evidence type="ECO:0000256" key="7">
    <source>
        <dbReference type="RuleBase" id="RU003756"/>
    </source>
</evidence>
<dbReference type="Gene3D" id="3.40.1170.10">
    <property type="entry name" value="DNA repair protein MutS, domain I"/>
    <property type="match status" value="1"/>
</dbReference>
<feature type="compositionally biased region" description="Basic residues" evidence="8">
    <location>
        <begin position="110"/>
        <end position="121"/>
    </location>
</feature>
<dbReference type="PROSITE" id="PS00486">
    <property type="entry name" value="DNA_MISMATCH_REPAIR_2"/>
    <property type="match status" value="1"/>
</dbReference>
<dbReference type="SUPFAM" id="SSF55271">
    <property type="entry name" value="DNA repair protein MutS, domain I"/>
    <property type="match status" value="1"/>
</dbReference>
<dbReference type="PANTHER" id="PTHR11361:SF148">
    <property type="entry name" value="DNA MISMATCH REPAIR PROTEIN MSH6"/>
    <property type="match status" value="1"/>
</dbReference>
<dbReference type="Pfam" id="PF00488">
    <property type="entry name" value="MutS_V"/>
    <property type="match status" value="1"/>
</dbReference>
<dbReference type="InterPro" id="IPR007695">
    <property type="entry name" value="DNA_mismatch_repair_MutS-lik_N"/>
</dbReference>
<dbReference type="InterPro" id="IPR036678">
    <property type="entry name" value="MutS_con_dom_sf"/>
</dbReference>
<dbReference type="Proteomes" id="UP001642483">
    <property type="component" value="Unassembled WGS sequence"/>
</dbReference>
<dbReference type="InterPro" id="IPR045076">
    <property type="entry name" value="MutS"/>
</dbReference>
<evidence type="ECO:0000256" key="2">
    <source>
        <dbReference type="ARBA" id="ARBA00022741"/>
    </source>
</evidence>
<dbReference type="InterPro" id="IPR016151">
    <property type="entry name" value="DNA_mismatch_repair_MutS_N"/>
</dbReference>
<dbReference type="InterPro" id="IPR027417">
    <property type="entry name" value="P-loop_NTPase"/>
</dbReference>
<dbReference type="SUPFAM" id="SSF48334">
    <property type="entry name" value="DNA repair protein MutS, domain III"/>
    <property type="match status" value="1"/>
</dbReference>
<dbReference type="Gene3D" id="1.10.1420.10">
    <property type="match status" value="2"/>
</dbReference>
<evidence type="ECO:0000256" key="3">
    <source>
        <dbReference type="ARBA" id="ARBA00022763"/>
    </source>
</evidence>
<keyword evidence="5 6" id="KW-0238">DNA-binding</keyword>
<comment type="function">
    <text evidence="6 7">Component of the post-replicative DNA mismatch repair system (MMR).</text>
</comment>
<evidence type="ECO:0000256" key="1">
    <source>
        <dbReference type="ARBA" id="ARBA00006271"/>
    </source>
</evidence>
<comment type="similarity">
    <text evidence="1 6 7">Belongs to the DNA mismatch repair MutS family.</text>
</comment>
<dbReference type="InterPro" id="IPR036187">
    <property type="entry name" value="DNA_mismatch_repair_MutS_sf"/>
</dbReference>
<feature type="compositionally biased region" description="Low complexity" evidence="8">
    <location>
        <begin position="149"/>
        <end position="163"/>
    </location>
</feature>
<evidence type="ECO:0000259" key="9">
    <source>
        <dbReference type="PROSITE" id="PS00486"/>
    </source>
</evidence>
<organism evidence="10 11">
    <name type="scientific">Clavelina lepadiformis</name>
    <name type="common">Light-bulb sea squirt</name>
    <name type="synonym">Ascidia lepadiformis</name>
    <dbReference type="NCBI Taxonomy" id="159417"/>
    <lineage>
        <taxon>Eukaryota</taxon>
        <taxon>Metazoa</taxon>
        <taxon>Chordata</taxon>
        <taxon>Tunicata</taxon>
        <taxon>Ascidiacea</taxon>
        <taxon>Aplousobranchia</taxon>
        <taxon>Clavelinidae</taxon>
        <taxon>Clavelina</taxon>
    </lineage>
</organism>
<feature type="region of interest" description="Disordered" evidence="8">
    <location>
        <begin position="1"/>
        <end position="196"/>
    </location>
</feature>
<dbReference type="SMART" id="SM00534">
    <property type="entry name" value="MUTSac"/>
    <property type="match status" value="1"/>
</dbReference>
<reference evidence="10 11" key="1">
    <citation type="submission" date="2024-02" db="EMBL/GenBank/DDBJ databases">
        <authorList>
            <person name="Daric V."/>
            <person name="Darras S."/>
        </authorList>
    </citation>
    <scope>NUCLEOTIDE SEQUENCE [LARGE SCALE GENOMIC DNA]</scope>
</reference>
<dbReference type="PANTHER" id="PTHR11361">
    <property type="entry name" value="DNA MISMATCH REPAIR PROTEIN MUTS FAMILY MEMBER"/>
    <property type="match status" value="1"/>
</dbReference>
<keyword evidence="4 6" id="KW-0067">ATP-binding</keyword>
<comment type="caution">
    <text evidence="10">The sequence shown here is derived from an EMBL/GenBank/DDBJ whole genome shotgun (WGS) entry which is preliminary data.</text>
</comment>
<gene>
    <name evidence="10" type="ORF">CVLEPA_LOCUS26037</name>
</gene>
<feature type="compositionally biased region" description="Polar residues" evidence="8">
    <location>
        <begin position="187"/>
        <end position="196"/>
    </location>
</feature>
<feature type="domain" description="DNA mismatch repair proteins mutS family" evidence="9">
    <location>
        <begin position="1065"/>
        <end position="1081"/>
    </location>
</feature>
<dbReference type="InterPro" id="IPR007696">
    <property type="entry name" value="DNA_mismatch_repair_MutS_core"/>
</dbReference>
<dbReference type="EMBL" id="CAWYQH010000130">
    <property type="protein sequence ID" value="CAK8692796.1"/>
    <property type="molecule type" value="Genomic_DNA"/>
</dbReference>
<keyword evidence="11" id="KW-1185">Reference proteome</keyword>
<evidence type="ECO:0000256" key="6">
    <source>
        <dbReference type="PIRNR" id="PIRNR037677"/>
    </source>
</evidence>
<evidence type="ECO:0000256" key="5">
    <source>
        <dbReference type="ARBA" id="ARBA00023125"/>
    </source>
</evidence>
<dbReference type="Pfam" id="PF01624">
    <property type="entry name" value="MutS_I"/>
    <property type="match status" value="1"/>
</dbReference>
<evidence type="ECO:0000313" key="10">
    <source>
        <dbReference type="EMBL" id="CAK8692796.1"/>
    </source>
</evidence>
<dbReference type="InterPro" id="IPR007861">
    <property type="entry name" value="DNA_mismatch_repair_MutS_clamp"/>
</dbReference>
<dbReference type="Gene3D" id="3.30.420.110">
    <property type="entry name" value="MutS, connector domain"/>
    <property type="match status" value="1"/>
</dbReference>
<dbReference type="SUPFAM" id="SSF52540">
    <property type="entry name" value="P-loop containing nucleoside triphosphate hydrolases"/>
    <property type="match status" value="1"/>
</dbReference>
<dbReference type="Gene3D" id="3.40.50.300">
    <property type="entry name" value="P-loop containing nucleotide triphosphate hydrolases"/>
    <property type="match status" value="1"/>
</dbReference>
<evidence type="ECO:0000256" key="4">
    <source>
        <dbReference type="ARBA" id="ARBA00022840"/>
    </source>
</evidence>
<dbReference type="InterPro" id="IPR017261">
    <property type="entry name" value="DNA_mismatch_repair_MutS/MSH"/>
</dbReference>
<keyword evidence="6 7" id="KW-0234">DNA repair</keyword>
<proteinExistence type="inferred from homology"/>
<evidence type="ECO:0000313" key="11">
    <source>
        <dbReference type="Proteomes" id="UP001642483"/>
    </source>
</evidence>
<evidence type="ECO:0000256" key="8">
    <source>
        <dbReference type="SAM" id="MobiDB-lite"/>
    </source>
</evidence>
<accession>A0ABP0GM33</accession>
<name>A0ABP0GM33_CLALP</name>
<sequence>MPKTTLFNYFIKSPSTKNKSDGGTPGKPKPTSSTASPLASELKKKKPFSPKDRQADGKENAATENVNNPKKLKMSEKESEMFEEKTNPVEEMEMNCLAMREKKSPGSKSNRLRARTGKKYRRIIESDEDNNISNDEDDNYKPDGEGSQENESTSSESGVSEKMSSAEEEQEEDDIPVKTGTKRKRPSTSAPKLTQTKSKLLSFQAVDSQSTSSSDGRNVYLHETLDFLFPENVKDIEGRKPNNPDYDKSTLKIPQSFLAKLTPAMHQWWTIKSKNYDVILFFKVGKFYELYHMDAVVGVKELGLTFMKGNFAHSGFPEVAFGRYSSALVQKGYTIARVEQTETPEQNAQRIKGRSLPKYEKTLRREVCRITTKGTQMLNAWEEARIHNHEHNFLLAVCERSVDHLDGKQNICREFGVCFLDTTVGTLYLGQFHDDRYCSRFRTMIAHYYPCQILFEKGKVSAELHKILHTGLASVLQNGLVSGSQFWDATKTLKTLSNEKYFVKDEEEMWPQLLTSMKSDTSALGFLAKTEFELAISSLGACVYYLKRCLIDFEIISMRQFQMYECKEEQTTVKERKEEFPSLNQVMVLDSATLSNLEIIQNSKGSSEGSLLEKLNHCKTPFGKRLLRQWVCSPPCHPSIINARLDAIDDLIVNKEVASSLIATLTKMPDLERMLAQIHSMSKGMRQNDHPDSRAILYEEKIYSKRKISDFMCVLEHYEITFNCLKKLQDQIGSFKSDLLRRILGLSREGGDGAFPDLENILSHWKKAFNHKKAKETGKIIPNAGTNPEYDHAICDLESINNRAEKYLNEQKKIFSCAKIIYKGTGNKRFQLEIPADVATRKVSHDYEISGQRKGFKSFRTEATKELLKEIEAAEAHRDAAQADSMAIIFREFSKDFEMWKIAIQFLGQTDVLISLSEFSKGADGEMCRPEVLMPDEYSQPLLDVREARHPCVTKTIFSDAFIPNDTLLGCDRDGGEIPECYSSLCMLLTGPNMGGKSTLMRQVGLLVVLAQLGCRVPAQSCRFTSCDRIFTRLGAFDRIMAGESTFFVELSETSSILKHATKDSLVLLDELGRGTSTYDGTAIASAVLEDIAQNVRCRTIFSTHYRTLVDDVAPHCNIQLGHMACMVEDGDDTVEEVLTFLYKLASGACPKSYGFHAASLASVSDDVVKLARVKAAELESNKKNLATFRELFYKDVAEIGSV</sequence>
<feature type="compositionally biased region" description="Acidic residues" evidence="8">
    <location>
        <begin position="126"/>
        <end position="138"/>
    </location>
</feature>
<keyword evidence="2 6" id="KW-0547">Nucleotide-binding</keyword>
<dbReference type="InterPro" id="IPR007860">
    <property type="entry name" value="DNA_mmatch_repair_MutS_con_dom"/>
</dbReference>
<dbReference type="PIRSF" id="PIRSF037677">
    <property type="entry name" value="DNA_mis_repair_Msh6"/>
    <property type="match status" value="1"/>
</dbReference>
<protein>
    <recommendedName>
        <fullName evidence="6">DNA mismatch repair protein</fullName>
    </recommendedName>
</protein>
<keyword evidence="3 6" id="KW-0227">DNA damage</keyword>
<dbReference type="SMART" id="SM00533">
    <property type="entry name" value="MUTSd"/>
    <property type="match status" value="1"/>
</dbReference>
<feature type="compositionally biased region" description="Basic and acidic residues" evidence="8">
    <location>
        <begin position="49"/>
        <end position="61"/>
    </location>
</feature>
<feature type="compositionally biased region" description="Basic and acidic residues" evidence="8">
    <location>
        <begin position="73"/>
        <end position="88"/>
    </location>
</feature>
<dbReference type="Pfam" id="PF05190">
    <property type="entry name" value="MutS_IV"/>
    <property type="match status" value="1"/>
</dbReference>